<dbReference type="Proteomes" id="UP000184268">
    <property type="component" value="Unassembled WGS sequence"/>
</dbReference>
<organism evidence="1 2">
    <name type="scientific">Ferrimonas marina</name>
    <dbReference type="NCBI Taxonomy" id="299255"/>
    <lineage>
        <taxon>Bacteria</taxon>
        <taxon>Pseudomonadati</taxon>
        <taxon>Pseudomonadota</taxon>
        <taxon>Gammaproteobacteria</taxon>
        <taxon>Alteromonadales</taxon>
        <taxon>Ferrimonadaceae</taxon>
        <taxon>Ferrimonas</taxon>
    </lineage>
</organism>
<evidence type="ECO:0008006" key="3">
    <source>
        <dbReference type="Google" id="ProtNLM"/>
    </source>
</evidence>
<protein>
    <recommendedName>
        <fullName evidence="3">DUF721 domain-containing protein</fullName>
    </recommendedName>
</protein>
<sequence>MANLAREHFAQLQRHSGHLGQLQAQLLPLLDPAIRDQIKVANLRGGTLVIELASAAWATRLQYQHLDLLSELRKKGFPMLTTIQFKVNPELSQLTRQKPQISKHLSKKAGNELETLANTLGGELGEKLKKLAAHSGGQSKT</sequence>
<keyword evidence="2" id="KW-1185">Reference proteome</keyword>
<evidence type="ECO:0000313" key="2">
    <source>
        <dbReference type="Proteomes" id="UP000184268"/>
    </source>
</evidence>
<dbReference type="RefSeq" id="WP_067661610.1">
    <property type="nucleotide sequence ID" value="NZ_FQXG01000005.1"/>
</dbReference>
<dbReference type="EMBL" id="FQXG01000005">
    <property type="protein sequence ID" value="SHH98535.1"/>
    <property type="molecule type" value="Genomic_DNA"/>
</dbReference>
<evidence type="ECO:0000313" key="1">
    <source>
        <dbReference type="EMBL" id="SHH98535.1"/>
    </source>
</evidence>
<proteinExistence type="predicted"/>
<gene>
    <name evidence="1" type="ORF">SAMN02745129_3498</name>
</gene>
<accession>A0A1M5XF90</accession>
<reference evidence="2" key="1">
    <citation type="submission" date="2016-11" db="EMBL/GenBank/DDBJ databases">
        <authorList>
            <person name="Varghese N."/>
            <person name="Submissions S."/>
        </authorList>
    </citation>
    <scope>NUCLEOTIDE SEQUENCE [LARGE SCALE GENOMIC DNA]</scope>
    <source>
        <strain evidence="2">DSM 16917</strain>
    </source>
</reference>
<dbReference type="OrthoDB" id="5767011at2"/>
<dbReference type="AlphaFoldDB" id="A0A1M5XF90"/>
<dbReference type="STRING" id="299255.SAMN02745129_3498"/>
<dbReference type="InterPro" id="IPR007922">
    <property type="entry name" value="DciA-like"/>
</dbReference>
<name>A0A1M5XF90_9GAMM</name>
<dbReference type="Pfam" id="PF05258">
    <property type="entry name" value="DciA"/>
    <property type="match status" value="1"/>
</dbReference>